<dbReference type="EMBL" id="JAVRRG010000276">
    <property type="protein sequence ID" value="KAK5074561.1"/>
    <property type="molecule type" value="Genomic_DNA"/>
</dbReference>
<dbReference type="SUPFAM" id="SSF53474">
    <property type="entry name" value="alpha/beta-Hydrolases"/>
    <property type="match status" value="1"/>
</dbReference>
<dbReference type="Gene3D" id="3.40.50.1820">
    <property type="entry name" value="alpha/beta hydrolase"/>
    <property type="match status" value="1"/>
</dbReference>
<feature type="domain" description="Alpha/beta hydrolase fold-3" evidence="2">
    <location>
        <begin position="3"/>
        <end position="173"/>
    </location>
</feature>
<dbReference type="PANTHER" id="PTHR48081">
    <property type="entry name" value="AB HYDROLASE SUPERFAMILY PROTEIN C4A8.06C"/>
    <property type="match status" value="1"/>
</dbReference>
<keyword evidence="1" id="KW-0378">Hydrolase</keyword>
<sequence>MVVFLHFPGGICKRGINRDQSWCSNLAKQSGSIHIAVDYPSAPTTGFRQILAECLSAVEQVRQLCIRQWKETWNTDPTRIVLSGSSAGATLAIIIAAIAARNDEPVYGLIALVPLIDTDPNLADDPWGDNENTVGLTSNRLLSDLEAAFNDDPRFRDHWHGNPYKMPDDVSEFKERLRTRGVKVGGIEVDGLHQVKDMDQVTAAGRKARQYILRVSREFMKQAARSTDEGSGIVPSLQHVGALKELRLWDVRRLATL</sequence>
<dbReference type="InterPro" id="IPR029058">
    <property type="entry name" value="AB_hydrolase_fold"/>
</dbReference>
<dbReference type="InterPro" id="IPR050300">
    <property type="entry name" value="GDXG_lipolytic_enzyme"/>
</dbReference>
<organism evidence="3 4">
    <name type="scientific">Lithohypha guttulata</name>
    <dbReference type="NCBI Taxonomy" id="1690604"/>
    <lineage>
        <taxon>Eukaryota</taxon>
        <taxon>Fungi</taxon>
        <taxon>Dikarya</taxon>
        <taxon>Ascomycota</taxon>
        <taxon>Pezizomycotina</taxon>
        <taxon>Eurotiomycetes</taxon>
        <taxon>Chaetothyriomycetidae</taxon>
        <taxon>Chaetothyriales</taxon>
        <taxon>Trichomeriaceae</taxon>
        <taxon>Lithohypha</taxon>
    </lineage>
</organism>
<reference evidence="3 4" key="1">
    <citation type="submission" date="2023-08" db="EMBL/GenBank/DDBJ databases">
        <title>Black Yeasts Isolated from many extreme environments.</title>
        <authorList>
            <person name="Coleine C."/>
            <person name="Stajich J.E."/>
            <person name="Selbmann L."/>
        </authorList>
    </citation>
    <scope>NUCLEOTIDE SEQUENCE [LARGE SCALE GENOMIC DNA]</scope>
    <source>
        <strain evidence="3 4">CCFEE 5885</strain>
    </source>
</reference>
<evidence type="ECO:0000313" key="4">
    <source>
        <dbReference type="Proteomes" id="UP001345013"/>
    </source>
</evidence>
<evidence type="ECO:0000313" key="3">
    <source>
        <dbReference type="EMBL" id="KAK5074561.1"/>
    </source>
</evidence>
<gene>
    <name evidence="3" type="ORF">LTR24_010114</name>
</gene>
<keyword evidence="4" id="KW-1185">Reference proteome</keyword>
<dbReference type="Proteomes" id="UP001345013">
    <property type="component" value="Unassembled WGS sequence"/>
</dbReference>
<proteinExistence type="predicted"/>
<evidence type="ECO:0000259" key="2">
    <source>
        <dbReference type="Pfam" id="PF07859"/>
    </source>
</evidence>
<name>A0ABR0JWH6_9EURO</name>
<dbReference type="Pfam" id="PF07859">
    <property type="entry name" value="Abhydrolase_3"/>
    <property type="match status" value="1"/>
</dbReference>
<evidence type="ECO:0000256" key="1">
    <source>
        <dbReference type="ARBA" id="ARBA00022801"/>
    </source>
</evidence>
<accession>A0ABR0JWH6</accession>
<dbReference type="InterPro" id="IPR013094">
    <property type="entry name" value="AB_hydrolase_3"/>
</dbReference>
<protein>
    <recommendedName>
        <fullName evidence="2">Alpha/beta hydrolase fold-3 domain-containing protein</fullName>
    </recommendedName>
</protein>
<comment type="caution">
    <text evidence="3">The sequence shown here is derived from an EMBL/GenBank/DDBJ whole genome shotgun (WGS) entry which is preliminary data.</text>
</comment>